<evidence type="ECO:0000313" key="1">
    <source>
        <dbReference type="EMBL" id="KIX16049.1"/>
    </source>
</evidence>
<dbReference type="InParanoid" id="A0A0D2JCZ8"/>
<dbReference type="AlphaFoldDB" id="A0A0D2JCZ8"/>
<organism evidence="1 2">
    <name type="scientific">Dethiosulfatarculus sandiegensis</name>
    <dbReference type="NCBI Taxonomy" id="1429043"/>
    <lineage>
        <taxon>Bacteria</taxon>
        <taxon>Pseudomonadati</taxon>
        <taxon>Thermodesulfobacteriota</taxon>
        <taxon>Desulfarculia</taxon>
        <taxon>Desulfarculales</taxon>
        <taxon>Desulfarculaceae</taxon>
        <taxon>Dethiosulfatarculus</taxon>
    </lineage>
</organism>
<sequence>MDKQNKRAISEISFDGTLPDKPADLYRLHRLCLRMFGMMTRDVPLQANNLAEAVSYSLSKKERKNLAQLLEEELPVFIALYALEHLSSMSEFSEEGPAELIRSLLLPCFSLSYLDLYDQHQDPLKHVLARVDWYLDGDKGEPLSAFIDYAITLVGEKLGDGEPLLNYIKDNLQPEMDKRLELAVRYEFALDS</sequence>
<dbReference type="Proteomes" id="UP000032233">
    <property type="component" value="Unassembled WGS sequence"/>
</dbReference>
<comment type="caution">
    <text evidence="1">The sequence shown here is derived from an EMBL/GenBank/DDBJ whole genome shotgun (WGS) entry which is preliminary data.</text>
</comment>
<name>A0A0D2JCZ8_9BACT</name>
<reference evidence="1 2" key="1">
    <citation type="submission" date="2013-11" db="EMBL/GenBank/DDBJ databases">
        <title>Metagenomic analysis of a methanogenic consortium involved in long chain n-alkane degradation.</title>
        <authorList>
            <person name="Davidova I.A."/>
            <person name="Callaghan A.V."/>
            <person name="Wawrik B."/>
            <person name="Pruitt S."/>
            <person name="Marks C."/>
            <person name="Duncan K.E."/>
            <person name="Suflita J.M."/>
        </authorList>
    </citation>
    <scope>NUCLEOTIDE SEQUENCE [LARGE SCALE GENOMIC DNA]</scope>
    <source>
        <strain evidence="1 2">SPR</strain>
    </source>
</reference>
<proteinExistence type="predicted"/>
<accession>A0A0D2JCZ8</accession>
<gene>
    <name evidence="1" type="ORF">X474_00590</name>
</gene>
<protein>
    <submittedName>
        <fullName evidence="1">Uncharacterized protein</fullName>
    </submittedName>
</protein>
<evidence type="ECO:0000313" key="2">
    <source>
        <dbReference type="Proteomes" id="UP000032233"/>
    </source>
</evidence>
<dbReference type="RefSeq" id="WP_044346104.1">
    <property type="nucleotide sequence ID" value="NZ_AZAC01000001.1"/>
</dbReference>
<keyword evidence="2" id="KW-1185">Reference proteome</keyword>
<dbReference type="OrthoDB" id="5516977at2"/>
<dbReference type="EMBL" id="AZAC01000001">
    <property type="protein sequence ID" value="KIX16049.1"/>
    <property type="molecule type" value="Genomic_DNA"/>
</dbReference>